<dbReference type="PANTHER" id="PTHR11559">
    <property type="entry name" value="CARBOXYLESTERASE"/>
    <property type="match status" value="1"/>
</dbReference>
<dbReference type="Pfam" id="PF00135">
    <property type="entry name" value="COesterase"/>
    <property type="match status" value="1"/>
</dbReference>
<dbReference type="InterPro" id="IPR002018">
    <property type="entry name" value="CarbesteraseB"/>
</dbReference>
<dbReference type="InterPro" id="IPR050309">
    <property type="entry name" value="Type-B_Carboxylest/Lipase"/>
</dbReference>
<feature type="domain" description="Carboxylesterase type B" evidence="3">
    <location>
        <begin position="5"/>
        <end position="460"/>
    </location>
</feature>
<dbReference type="InterPro" id="IPR029058">
    <property type="entry name" value="AB_hydrolase_fold"/>
</dbReference>
<sequence length="476" mass="51543">MTTSTSTIETPSGLITGNSSLKGHREFLGIRYANAKRFEQPADIESWEGVLNATAHGSICPQVPGVLEMMLGFDETKMNEDCLNLNVFSPAQATSESKLPVLFWVHGGAFTNGSGSLAWYDGGSLANRDVVVVTINYRLGAFGFLGDGNYGTSDMISALRWVQRNISSFGGDAGNVTIFGESAGGSAVISLMAAPEANNLFHKVWSMSPSIGQLRDKNRAKEHETQFLSIAEVDNRDKAAQLSVQDILNAQTKQMAMESTAFDFFSPTANGHGLSEDILAAASASGLPFVVGTNRDENRLWSAFDPKNASATEEDWKKFCVTSFGDQASDAQKIFETVRKGDTPGQLMSAVSTDTGFRQRAISFSNDRLGKNTPTWMYWFTWASPAFDGAVGCCHALDIPFAFDNLEAPGTDMFTGDGADRFPIADRFASEIVQFATHGHPSWAQYDLESRTTLVIGTKTELVSDPEASVRLLFGN</sequence>
<accession>A0A6J6GZT7</accession>
<evidence type="ECO:0000259" key="3">
    <source>
        <dbReference type="Pfam" id="PF00135"/>
    </source>
</evidence>
<dbReference type="Gene3D" id="3.40.50.1820">
    <property type="entry name" value="alpha/beta hydrolase"/>
    <property type="match status" value="1"/>
</dbReference>
<protein>
    <submittedName>
        <fullName evidence="4">Unannotated protein</fullName>
    </submittedName>
</protein>
<dbReference type="PROSITE" id="PS00122">
    <property type="entry name" value="CARBOXYLESTERASE_B_1"/>
    <property type="match status" value="1"/>
</dbReference>
<dbReference type="AlphaFoldDB" id="A0A6J6GZT7"/>
<proteinExistence type="inferred from homology"/>
<organism evidence="4">
    <name type="scientific">freshwater metagenome</name>
    <dbReference type="NCBI Taxonomy" id="449393"/>
    <lineage>
        <taxon>unclassified sequences</taxon>
        <taxon>metagenomes</taxon>
        <taxon>ecological metagenomes</taxon>
    </lineage>
</organism>
<gene>
    <name evidence="4" type="ORF">UFOPK1808_01036</name>
</gene>
<dbReference type="EMBL" id="CAEZUL010000126">
    <property type="protein sequence ID" value="CAB4605139.1"/>
    <property type="molecule type" value="Genomic_DNA"/>
</dbReference>
<dbReference type="InterPro" id="IPR019826">
    <property type="entry name" value="Carboxylesterase_B_AS"/>
</dbReference>
<name>A0A6J6GZT7_9ZZZZ</name>
<evidence type="ECO:0000256" key="2">
    <source>
        <dbReference type="ARBA" id="ARBA00022801"/>
    </source>
</evidence>
<keyword evidence="2" id="KW-0378">Hydrolase</keyword>
<dbReference type="GO" id="GO:0016787">
    <property type="term" value="F:hydrolase activity"/>
    <property type="evidence" value="ECO:0007669"/>
    <property type="project" value="UniProtKB-KW"/>
</dbReference>
<comment type="similarity">
    <text evidence="1">Belongs to the type-B carboxylesterase/lipase family.</text>
</comment>
<evidence type="ECO:0000313" key="4">
    <source>
        <dbReference type="EMBL" id="CAB4605139.1"/>
    </source>
</evidence>
<evidence type="ECO:0000256" key="1">
    <source>
        <dbReference type="ARBA" id="ARBA00005964"/>
    </source>
</evidence>
<dbReference type="SUPFAM" id="SSF53474">
    <property type="entry name" value="alpha/beta-Hydrolases"/>
    <property type="match status" value="1"/>
</dbReference>
<reference evidence="4" key="1">
    <citation type="submission" date="2020-05" db="EMBL/GenBank/DDBJ databases">
        <authorList>
            <person name="Chiriac C."/>
            <person name="Salcher M."/>
            <person name="Ghai R."/>
            <person name="Kavagutti S V."/>
        </authorList>
    </citation>
    <scope>NUCLEOTIDE SEQUENCE</scope>
</reference>